<feature type="transmembrane region" description="Helical" evidence="3">
    <location>
        <begin position="281"/>
        <end position="296"/>
    </location>
</feature>
<feature type="transmembrane region" description="Helical" evidence="3">
    <location>
        <begin position="55"/>
        <end position="75"/>
    </location>
</feature>
<proteinExistence type="inferred from homology"/>
<evidence type="ECO:0000256" key="1">
    <source>
        <dbReference type="ARBA" id="ARBA00009186"/>
    </source>
</evidence>
<keyword evidence="3" id="KW-1133">Transmembrane helix</keyword>
<comment type="caution">
    <text evidence="6">The sequence shown here is derived from an EMBL/GenBank/DDBJ whole genome shotgun (WGS) entry which is preliminary data.</text>
</comment>
<feature type="domain" description="Cytochrome c-type biogenesis protein CcmF C-terminal" evidence="5">
    <location>
        <begin position="349"/>
        <end position="548"/>
    </location>
</feature>
<feature type="transmembrane region" description="Helical" evidence="3">
    <location>
        <begin position="774"/>
        <end position="797"/>
    </location>
</feature>
<feature type="domain" description="Cytochrome c assembly protein" evidence="4">
    <location>
        <begin position="105"/>
        <end position="328"/>
    </location>
</feature>
<name>A0A6N9NMF4_9FLAO</name>
<dbReference type="GO" id="GO:0020037">
    <property type="term" value="F:heme binding"/>
    <property type="evidence" value="ECO:0007669"/>
    <property type="project" value="InterPro"/>
</dbReference>
<evidence type="ECO:0000313" key="7">
    <source>
        <dbReference type="Proteomes" id="UP000470771"/>
    </source>
</evidence>
<keyword evidence="2" id="KW-0201">Cytochrome c-type biogenesis</keyword>
<dbReference type="Proteomes" id="UP000470771">
    <property type="component" value="Unassembled WGS sequence"/>
</dbReference>
<dbReference type="RefSeq" id="WP_160633244.1">
    <property type="nucleotide sequence ID" value="NZ_WWNE01000007.1"/>
</dbReference>
<feature type="transmembrane region" description="Helical" evidence="3">
    <location>
        <begin position="345"/>
        <end position="363"/>
    </location>
</feature>
<dbReference type="InterPro" id="IPR032523">
    <property type="entry name" value="CcmF_C"/>
</dbReference>
<dbReference type="PRINTS" id="PR01410">
    <property type="entry name" value="CCBIOGENESIS"/>
</dbReference>
<feature type="transmembrane region" description="Helical" evidence="3">
    <location>
        <begin position="516"/>
        <end position="535"/>
    </location>
</feature>
<feature type="transmembrane region" description="Helical" evidence="3">
    <location>
        <begin position="134"/>
        <end position="155"/>
    </location>
</feature>
<evidence type="ECO:0000256" key="2">
    <source>
        <dbReference type="ARBA" id="ARBA00022748"/>
    </source>
</evidence>
<feature type="transmembrane region" description="Helical" evidence="3">
    <location>
        <begin position="484"/>
        <end position="504"/>
    </location>
</feature>
<evidence type="ECO:0000259" key="5">
    <source>
        <dbReference type="Pfam" id="PF16327"/>
    </source>
</evidence>
<protein>
    <submittedName>
        <fullName evidence="6">Cytochrome C biogenesis protein</fullName>
    </submittedName>
</protein>
<dbReference type="Pfam" id="PF16327">
    <property type="entry name" value="CcmF_C"/>
    <property type="match status" value="1"/>
</dbReference>
<dbReference type="GO" id="GO:0016020">
    <property type="term" value="C:membrane"/>
    <property type="evidence" value="ECO:0007669"/>
    <property type="project" value="InterPro"/>
</dbReference>
<keyword evidence="7" id="KW-1185">Reference proteome</keyword>
<dbReference type="GO" id="GO:0015232">
    <property type="term" value="F:heme transmembrane transporter activity"/>
    <property type="evidence" value="ECO:0007669"/>
    <property type="project" value="InterPro"/>
</dbReference>
<dbReference type="GO" id="GO:0017004">
    <property type="term" value="P:cytochrome complex assembly"/>
    <property type="evidence" value="ECO:0007669"/>
    <property type="project" value="UniProtKB-KW"/>
</dbReference>
<feature type="transmembrane region" description="Helical" evidence="3">
    <location>
        <begin position="208"/>
        <end position="228"/>
    </location>
</feature>
<evidence type="ECO:0000259" key="4">
    <source>
        <dbReference type="Pfam" id="PF01578"/>
    </source>
</evidence>
<feature type="transmembrane region" description="Helical" evidence="3">
    <location>
        <begin position="428"/>
        <end position="448"/>
    </location>
</feature>
<dbReference type="PANTHER" id="PTHR43653">
    <property type="entry name" value="CYTOCHROME C ASSEMBLY PROTEIN-RELATED"/>
    <property type="match status" value="1"/>
</dbReference>
<comment type="similarity">
    <text evidence="1">Belongs to the CcmF/CycK/Ccl1/NrfE/CcsA family.</text>
</comment>
<feature type="transmembrane region" description="Helical" evidence="3">
    <location>
        <begin position="15"/>
        <end position="35"/>
    </location>
</feature>
<organism evidence="6 7">
    <name type="scientific">Acidiluteibacter ferrifornacis</name>
    <dbReference type="NCBI Taxonomy" id="2692424"/>
    <lineage>
        <taxon>Bacteria</taxon>
        <taxon>Pseudomonadati</taxon>
        <taxon>Bacteroidota</taxon>
        <taxon>Flavobacteriia</taxon>
        <taxon>Flavobacteriales</taxon>
        <taxon>Cryomorphaceae</taxon>
        <taxon>Acidiluteibacter</taxon>
    </lineage>
</organism>
<keyword evidence="3" id="KW-0472">Membrane</keyword>
<sequence length="807" mass="90816">MDIEYIGENIISGQLGNLLIILSFVCSTLAAFSYFKAINSSPLDGDTWKKMGRTFFLIHVVSIIGIVVVLFYLLFNHHFEYYYVWRHSSSDLAMRYVFSCFWEGQEGSFLLWSLWHAVLGVILMKTAKQWEAGTLAVVSTVQLLLGSMLLGVYVFDVQIGSNPFILLREHPDMIHLPFVQNPDYLSFVEGTGLNPLLQNYWMTIHPPILFLGFALTLIPFAFAFASLVEKKYTEWLKPALPWTFAGIAILGLGVLMGGAWAYEALSFGGFWAWDPVENSSLVPWLILVGAGHLMLINKVKPNSMLSTYLFALFSFLLIMYSSYLTKSGILGETSVHSFADGLPGQLIFILLVLVVAAVSLLVLRYKNLPKQQTEEDLWSREFWMFLGALVLLISSFQITFSTSIPVINAIFGTNMAPPTEANAHYNSWQLPLATLISMFIGIGHYLKYKKTDKKQFLKDTAFSAIISLLIAIVVATQLQFQHYYHGLLMFAATYAVVANADYWLRILKGKIKKSGAAIAHIGFGLLLIGALISAGNKEIISVNNSGIEIKMNENENANKENIMLIKGDTVLMGNHFISYEGREKEGHNIYYKINYYQLDDNGKYDTKFQLRPFVQLNEQMGNVPEPATKHFWNKDIFTHVTYADLDDPALEDPNAFEEPDTNLVRVGDTLFATNSIIVVRGIDKNIDLESNNLQPTDIAVGLNLEAMNVKGQTFEAKPILVIRQNRLFSISSEVENLGLKFNFKNINTETGEFTILKQEKTSNASDFIIMQAIVFPYINILWLGCIIMTIGSIIAVINRIRYPKLKS</sequence>
<dbReference type="PANTHER" id="PTHR43653:SF1">
    <property type="entry name" value="CYTOCHROME C-TYPE BIOGENESIS PROTEIN CCMF"/>
    <property type="match status" value="1"/>
</dbReference>
<reference evidence="6 7" key="1">
    <citation type="submission" date="2019-12" db="EMBL/GenBank/DDBJ databases">
        <authorList>
            <person name="Zhao J."/>
        </authorList>
    </citation>
    <scope>NUCLEOTIDE SEQUENCE [LARGE SCALE GENOMIC DNA]</scope>
    <source>
        <strain evidence="6 7">S-15</strain>
    </source>
</reference>
<feature type="transmembrane region" description="Helical" evidence="3">
    <location>
        <begin position="308"/>
        <end position="325"/>
    </location>
</feature>
<evidence type="ECO:0000256" key="3">
    <source>
        <dbReference type="SAM" id="Phobius"/>
    </source>
</evidence>
<keyword evidence="3" id="KW-0812">Transmembrane</keyword>
<dbReference type="InterPro" id="IPR003567">
    <property type="entry name" value="Cyt_c_biogenesis"/>
</dbReference>
<dbReference type="Pfam" id="PF01578">
    <property type="entry name" value="Cytochrom_C_asm"/>
    <property type="match status" value="1"/>
</dbReference>
<feature type="transmembrane region" description="Helical" evidence="3">
    <location>
        <begin position="383"/>
        <end position="408"/>
    </location>
</feature>
<dbReference type="EMBL" id="WWNE01000007">
    <property type="protein sequence ID" value="NBG66287.1"/>
    <property type="molecule type" value="Genomic_DNA"/>
</dbReference>
<evidence type="ECO:0000313" key="6">
    <source>
        <dbReference type="EMBL" id="NBG66287.1"/>
    </source>
</evidence>
<feature type="transmembrane region" description="Helical" evidence="3">
    <location>
        <begin position="240"/>
        <end position="261"/>
    </location>
</feature>
<dbReference type="AlphaFoldDB" id="A0A6N9NMF4"/>
<dbReference type="InterPro" id="IPR002541">
    <property type="entry name" value="Cyt_c_assembly"/>
</dbReference>
<accession>A0A6N9NMF4</accession>
<gene>
    <name evidence="6" type="ORF">GQN54_09175</name>
</gene>
<feature type="transmembrane region" description="Helical" evidence="3">
    <location>
        <begin position="460"/>
        <end position="478"/>
    </location>
</feature>